<dbReference type="InterPro" id="IPR041729">
    <property type="entry name" value="Formyl-FH4-Hydrolase_C"/>
</dbReference>
<dbReference type="PANTHER" id="PTHR42706">
    <property type="entry name" value="FORMYLTETRAHYDROFOLATE DEFORMYLASE"/>
    <property type="match status" value="1"/>
</dbReference>
<evidence type="ECO:0000256" key="1">
    <source>
        <dbReference type="ARBA" id="ARBA00022563"/>
    </source>
</evidence>
<dbReference type="SUPFAM" id="SSF55021">
    <property type="entry name" value="ACT-like"/>
    <property type="match status" value="1"/>
</dbReference>
<dbReference type="GO" id="GO:0006730">
    <property type="term" value="P:one-carbon metabolic process"/>
    <property type="evidence" value="ECO:0007669"/>
    <property type="project" value="UniProtKB-KW"/>
</dbReference>
<dbReference type="InterPro" id="IPR004810">
    <property type="entry name" value="PurU"/>
</dbReference>
<name>A0A212KMG7_9PROT</name>
<proteinExistence type="inferred from homology"/>
<dbReference type="InterPro" id="IPR002912">
    <property type="entry name" value="ACT_dom"/>
</dbReference>
<dbReference type="PROSITE" id="PS51671">
    <property type="entry name" value="ACT"/>
    <property type="match status" value="1"/>
</dbReference>
<dbReference type="AlphaFoldDB" id="A0A212KMG7"/>
<comment type="pathway">
    <text evidence="3">Purine metabolism; IMP biosynthesis via de novo pathway; formate from 10-formyl-5,6,7,8-tetrahydrofolate: step 1/1.</text>
</comment>
<dbReference type="PIRSF" id="PIRSF036480">
    <property type="entry name" value="FormyFH4_hydr"/>
    <property type="match status" value="1"/>
</dbReference>
<evidence type="ECO:0000313" key="6">
    <source>
        <dbReference type="EMBL" id="SBW12916.1"/>
    </source>
</evidence>
<dbReference type="Gene3D" id="3.30.70.260">
    <property type="match status" value="1"/>
</dbReference>
<dbReference type="Gene3D" id="3.40.50.170">
    <property type="entry name" value="Formyl transferase, N-terminal domain"/>
    <property type="match status" value="1"/>
</dbReference>
<organism evidence="6">
    <name type="scientific">uncultured Alphaproteobacteria bacterium</name>
    <dbReference type="NCBI Taxonomy" id="91750"/>
    <lineage>
        <taxon>Bacteria</taxon>
        <taxon>Pseudomonadati</taxon>
        <taxon>Pseudomonadota</taxon>
        <taxon>Alphaproteobacteria</taxon>
        <taxon>environmental samples</taxon>
    </lineage>
</organism>
<dbReference type="GO" id="GO:0008864">
    <property type="term" value="F:formyltetrahydrofolate deformylase activity"/>
    <property type="evidence" value="ECO:0007669"/>
    <property type="project" value="UniProtKB-UniRule"/>
</dbReference>
<dbReference type="NCBIfam" id="NF004684">
    <property type="entry name" value="PRK06027.1"/>
    <property type="match status" value="1"/>
</dbReference>
<reference evidence="6" key="1">
    <citation type="submission" date="2016-04" db="EMBL/GenBank/DDBJ databases">
        <authorList>
            <person name="Evans L.H."/>
            <person name="Alamgir A."/>
            <person name="Owens N."/>
            <person name="Weber N.D."/>
            <person name="Virtaneva K."/>
            <person name="Barbian K."/>
            <person name="Babar A."/>
            <person name="Rosenke K."/>
        </authorList>
    </citation>
    <scope>NUCLEOTIDE SEQUENCE</scope>
    <source>
        <strain evidence="6">86</strain>
    </source>
</reference>
<evidence type="ECO:0000256" key="4">
    <source>
        <dbReference type="NCBIfam" id="TIGR00655"/>
    </source>
</evidence>
<accession>A0A212KMG7</accession>
<keyword evidence="1 3" id="KW-0554">One-carbon metabolism</keyword>
<dbReference type="GO" id="GO:0006189">
    <property type="term" value="P:'de novo' IMP biosynthetic process"/>
    <property type="evidence" value="ECO:0007669"/>
    <property type="project" value="UniProtKB-UniRule"/>
</dbReference>
<keyword evidence="2 3" id="KW-0378">Hydrolase</keyword>
<evidence type="ECO:0000256" key="2">
    <source>
        <dbReference type="ARBA" id="ARBA00022801"/>
    </source>
</evidence>
<sequence length="301" mass="33716">MTLNTATAPDAVAKTTPGTDHFIMTVRCADGIGVIATVTKALADCNANVTESATYSDPSTGQFFMRSEFEIPADPHAKRVVDAALEFCRVRRDMRIEVFPSTRRSRVLLMVSKADHCLQDLLYRHRIGELDMDIPAVVSNHDDLRPLVEWHGIPFVHLPLAKDTKAKQEKALLDLIEREAVDLVVLARYMQILSPEVCARLPGRVINIHHSFLPGFKGAKPYHQAHSRGVKIVGATAHYVTSDLDEGPIIDQEVERVDHTYTPERLVAIGREIESRVLARAVRDHIHRRVFLNDGRTVVLK</sequence>
<comment type="similarity">
    <text evidence="3">Belongs to the PurU family.</text>
</comment>
<feature type="active site" evidence="3">
    <location>
        <position position="245"/>
    </location>
</feature>
<dbReference type="PANTHER" id="PTHR42706:SF1">
    <property type="entry name" value="FORMYLTETRAHYDROFOLATE DEFORMYLASE 2, MITOCHONDRIAL"/>
    <property type="match status" value="1"/>
</dbReference>
<dbReference type="InterPro" id="IPR002376">
    <property type="entry name" value="Formyl_transf_N"/>
</dbReference>
<dbReference type="UniPathway" id="UPA00074">
    <property type="reaction ID" value="UER00170"/>
</dbReference>
<dbReference type="InterPro" id="IPR036477">
    <property type="entry name" value="Formyl_transf_N_sf"/>
</dbReference>
<gene>
    <name evidence="3 6" type="primary">purU</name>
    <name evidence="6" type="ORF">KL86APRO_30407</name>
</gene>
<protein>
    <recommendedName>
        <fullName evidence="3 4">Formyltetrahydrofolate deformylase</fullName>
        <ecNumber evidence="3 4">3.5.1.10</ecNumber>
    </recommendedName>
    <alternativeName>
        <fullName evidence="3">Formyl-FH(4) hydrolase</fullName>
    </alternativeName>
</protein>
<dbReference type="CDD" id="cd04875">
    <property type="entry name" value="ACT_F4HF-DF"/>
    <property type="match status" value="1"/>
</dbReference>
<dbReference type="EMBL" id="FLUO01000003">
    <property type="protein sequence ID" value="SBW12916.1"/>
    <property type="molecule type" value="Genomic_DNA"/>
</dbReference>
<dbReference type="PRINTS" id="PR01575">
    <property type="entry name" value="FFH4HYDRLASE"/>
</dbReference>
<dbReference type="InterPro" id="IPR044074">
    <property type="entry name" value="PurU_ACT"/>
</dbReference>
<comment type="function">
    <text evidence="3">Catalyzes the hydrolysis of 10-formyltetrahydrofolate (formyl-FH4) to formate and tetrahydrofolate (FH4).</text>
</comment>
<keyword evidence="3" id="KW-0658">Purine biosynthesis</keyword>
<dbReference type="Pfam" id="PF00551">
    <property type="entry name" value="Formyl_trans_N"/>
    <property type="match status" value="1"/>
</dbReference>
<comment type="catalytic activity">
    <reaction evidence="3">
        <text>(6R)-10-formyltetrahydrofolate + H2O = (6S)-5,6,7,8-tetrahydrofolate + formate + H(+)</text>
        <dbReference type="Rhea" id="RHEA:19833"/>
        <dbReference type="ChEBI" id="CHEBI:15377"/>
        <dbReference type="ChEBI" id="CHEBI:15378"/>
        <dbReference type="ChEBI" id="CHEBI:15740"/>
        <dbReference type="ChEBI" id="CHEBI:57453"/>
        <dbReference type="ChEBI" id="CHEBI:195366"/>
        <dbReference type="EC" id="3.5.1.10"/>
    </reaction>
</comment>
<dbReference type="EC" id="3.5.1.10" evidence="3 4"/>
<dbReference type="CDD" id="cd08648">
    <property type="entry name" value="FMT_core_Formyl-FH4-Hydrolase_C"/>
    <property type="match status" value="1"/>
</dbReference>
<evidence type="ECO:0000256" key="3">
    <source>
        <dbReference type="HAMAP-Rule" id="MF_01927"/>
    </source>
</evidence>
<feature type="domain" description="ACT" evidence="5">
    <location>
        <begin position="23"/>
        <end position="103"/>
    </location>
</feature>
<dbReference type="HAMAP" id="MF_01927">
    <property type="entry name" value="PurU"/>
    <property type="match status" value="1"/>
</dbReference>
<evidence type="ECO:0000259" key="5">
    <source>
        <dbReference type="PROSITE" id="PS51671"/>
    </source>
</evidence>
<dbReference type="NCBIfam" id="TIGR00655">
    <property type="entry name" value="PurU"/>
    <property type="match status" value="1"/>
</dbReference>
<dbReference type="SUPFAM" id="SSF53328">
    <property type="entry name" value="Formyltransferase"/>
    <property type="match status" value="1"/>
</dbReference>
<dbReference type="InterPro" id="IPR045865">
    <property type="entry name" value="ACT-like_dom_sf"/>
</dbReference>